<evidence type="ECO:0000313" key="1">
    <source>
        <dbReference type="EMBL" id="TCZ79319.1"/>
    </source>
</evidence>
<dbReference type="InterPro" id="IPR056510">
    <property type="entry name" value="WapI"/>
</dbReference>
<comment type="caution">
    <text evidence="1">The sequence shown here is derived from an EMBL/GenBank/DDBJ whole genome shotgun (WGS) entry which is preliminary data.</text>
</comment>
<dbReference type="EMBL" id="SKFG01000003">
    <property type="protein sequence ID" value="TCZ79319.1"/>
    <property type="molecule type" value="Genomic_DNA"/>
</dbReference>
<dbReference type="RefSeq" id="WP_165921085.1">
    <property type="nucleotide sequence ID" value="NZ_SKFG01000003.1"/>
</dbReference>
<proteinExistence type="predicted"/>
<dbReference type="Proteomes" id="UP000295418">
    <property type="component" value="Unassembled WGS sequence"/>
</dbReference>
<name>A0A4R4EHJ6_9BACL</name>
<organism evidence="1 2">
    <name type="scientific">Paenibacillus albiflavus</name>
    <dbReference type="NCBI Taxonomy" id="2545760"/>
    <lineage>
        <taxon>Bacteria</taxon>
        <taxon>Bacillati</taxon>
        <taxon>Bacillota</taxon>
        <taxon>Bacilli</taxon>
        <taxon>Bacillales</taxon>
        <taxon>Paenibacillaceae</taxon>
        <taxon>Paenibacillus</taxon>
    </lineage>
</organism>
<evidence type="ECO:0000313" key="2">
    <source>
        <dbReference type="Proteomes" id="UP000295418"/>
    </source>
</evidence>
<accession>A0A4R4EHJ6</accession>
<dbReference type="Pfam" id="PF24716">
    <property type="entry name" value="WapI"/>
    <property type="match status" value="1"/>
</dbReference>
<sequence length="148" mass="17360">MDYFLIKGEEKEQIKVSLNEVYGFPDTTSPFGGYDVRWIVEITSGNYYTTGELWYTTGEISLFYEGLLKAYKNCSGILQYITYETNLEISLEFIKLGKLEVKGRYKERFDKDNELIFCFETNQSYLIETIEQLQQIHNKYGGMRGINK</sequence>
<gene>
    <name evidence="1" type="ORF">E0485_05495</name>
</gene>
<keyword evidence="2" id="KW-1185">Reference proteome</keyword>
<dbReference type="AlphaFoldDB" id="A0A4R4EHJ6"/>
<reference evidence="1 2" key="1">
    <citation type="submission" date="2019-03" db="EMBL/GenBank/DDBJ databases">
        <authorList>
            <person name="Kim M.K.M."/>
        </authorList>
    </citation>
    <scope>NUCLEOTIDE SEQUENCE [LARGE SCALE GENOMIC DNA]</scope>
    <source>
        <strain evidence="1 2">18JY21-1</strain>
    </source>
</reference>
<protein>
    <submittedName>
        <fullName evidence="1">Uncharacterized protein</fullName>
    </submittedName>
</protein>